<accession>A0A3B0ZL94</accession>
<dbReference type="Pfam" id="PF02597">
    <property type="entry name" value="ThiS"/>
    <property type="match status" value="1"/>
</dbReference>
<reference evidence="1" key="1">
    <citation type="submission" date="2018-06" db="EMBL/GenBank/DDBJ databases">
        <authorList>
            <person name="Zhirakovskaya E."/>
        </authorList>
    </citation>
    <scope>NUCLEOTIDE SEQUENCE</scope>
</reference>
<dbReference type="CDD" id="cd00565">
    <property type="entry name" value="Ubl_ThiS"/>
    <property type="match status" value="1"/>
</dbReference>
<dbReference type="AlphaFoldDB" id="A0A3B0ZL94"/>
<protein>
    <submittedName>
        <fullName evidence="1">Sulfur carrier protein ThiS</fullName>
    </submittedName>
</protein>
<proteinExistence type="predicted"/>
<name>A0A3B0ZL94_9ZZZZ</name>
<dbReference type="EMBL" id="UOFL01000236">
    <property type="protein sequence ID" value="VAW82114.1"/>
    <property type="molecule type" value="Genomic_DNA"/>
</dbReference>
<sequence>MNITVNGQCRELNSEITITGLLEIMQLTGKRLAVEVNGEIVPRGNHSAHTLKDDDTIEIVHAIGGGSI</sequence>
<dbReference type="PANTHER" id="PTHR34472:SF1">
    <property type="entry name" value="SULFUR CARRIER PROTEIN THIS"/>
    <property type="match status" value="1"/>
</dbReference>
<organism evidence="1">
    <name type="scientific">hydrothermal vent metagenome</name>
    <dbReference type="NCBI Taxonomy" id="652676"/>
    <lineage>
        <taxon>unclassified sequences</taxon>
        <taxon>metagenomes</taxon>
        <taxon>ecological metagenomes</taxon>
    </lineage>
</organism>
<evidence type="ECO:0000313" key="1">
    <source>
        <dbReference type="EMBL" id="VAW82114.1"/>
    </source>
</evidence>
<dbReference type="InterPro" id="IPR003749">
    <property type="entry name" value="ThiS/MoaD-like"/>
</dbReference>
<dbReference type="NCBIfam" id="TIGR01683">
    <property type="entry name" value="thiS"/>
    <property type="match status" value="1"/>
</dbReference>
<dbReference type="PANTHER" id="PTHR34472">
    <property type="entry name" value="SULFUR CARRIER PROTEIN THIS"/>
    <property type="match status" value="1"/>
</dbReference>
<dbReference type="InterPro" id="IPR016155">
    <property type="entry name" value="Mopterin_synth/thiamin_S_b"/>
</dbReference>
<dbReference type="Gene3D" id="3.10.20.30">
    <property type="match status" value="1"/>
</dbReference>
<dbReference type="InterPro" id="IPR010035">
    <property type="entry name" value="Thi_S"/>
</dbReference>
<dbReference type="InterPro" id="IPR012675">
    <property type="entry name" value="Beta-grasp_dom_sf"/>
</dbReference>
<dbReference type="SUPFAM" id="SSF54285">
    <property type="entry name" value="MoaD/ThiS"/>
    <property type="match status" value="1"/>
</dbReference>
<gene>
    <name evidence="1" type="ORF">MNBD_GAMMA12-100</name>
</gene>